<feature type="compositionally biased region" description="Basic and acidic residues" evidence="6">
    <location>
        <begin position="1"/>
        <end position="12"/>
    </location>
</feature>
<dbReference type="SUPFAM" id="SSF103481">
    <property type="entry name" value="Multidrug resistance efflux transporter EmrE"/>
    <property type="match status" value="2"/>
</dbReference>
<feature type="domain" description="EamA" evidence="8">
    <location>
        <begin position="355"/>
        <end position="494"/>
    </location>
</feature>
<feature type="domain" description="EamA" evidence="8">
    <location>
        <begin position="213"/>
        <end position="338"/>
    </location>
</feature>
<evidence type="ECO:0000256" key="7">
    <source>
        <dbReference type="SAM" id="Phobius"/>
    </source>
</evidence>
<evidence type="ECO:0000256" key="5">
    <source>
        <dbReference type="ARBA" id="ARBA00023136"/>
    </source>
</evidence>
<dbReference type="EMBL" id="OZ075126">
    <property type="protein sequence ID" value="CAL4942569.1"/>
    <property type="molecule type" value="Genomic_DNA"/>
</dbReference>
<feature type="transmembrane region" description="Helical" evidence="7">
    <location>
        <begin position="358"/>
        <end position="377"/>
    </location>
</feature>
<dbReference type="GO" id="GO:0016020">
    <property type="term" value="C:membrane"/>
    <property type="evidence" value="ECO:0007669"/>
    <property type="project" value="UniProtKB-SubCell"/>
</dbReference>
<comment type="similarity">
    <text evidence="2">Belongs to the drug/metabolite transporter (DMT) superfamily. Plant drug/metabolite exporter (P-DME) (TC 2.A.7.4) family.</text>
</comment>
<dbReference type="Pfam" id="PF00892">
    <property type="entry name" value="EamA"/>
    <property type="match status" value="2"/>
</dbReference>
<feature type="region of interest" description="Disordered" evidence="6">
    <location>
        <begin position="1"/>
        <end position="84"/>
    </location>
</feature>
<dbReference type="InterPro" id="IPR050638">
    <property type="entry name" value="AA-Vitamin_Transporters"/>
</dbReference>
<name>A0ABC8YFS6_9POAL</name>
<feature type="transmembrane region" description="Helical" evidence="7">
    <location>
        <begin position="449"/>
        <end position="471"/>
    </location>
</feature>
<sequence length="507" mass="53408">MPPRERAREYATRTRRARVAATPTREQSSRARSATGSHSLRLRANQRTRGTKRSRVATSPLRLRAAPTTAPRPRPPPPATTTMPAAACPAAAGLLLLLPLPSPPRFPPLSSTRSRIRALVPTRRRVAVRARRESSPPSPPAPADSLDCVGTGSDVECFVDASAEGDADASPLLPARSSAASTSKADDGESEAAVSAVPAAAGKELWEWASLVSPFFFWGTAMVAMKGVIPRTGPFFVAALRLLPAGALLVAFAAARGRKQPSGWEAWLAVAAFGLIDAACFQGFLAEGLQKTSAGLGSVIIDSQPLTVAILASLLFGESIGAIGAGGLVLGVVGLLLLEVPALSVQGNDTTIWGSGESLMFLSAQSMAVGTIMVRWVSKYSDPIMATGWHMIIGGLPLLVISVLNHDPALSGHIQDLTWSDILALAYTSIFGSAVSYGVYFYNATRGSLTTLSSLTFLTPMFASFFGYLYLGETFSPVQIGGALLTLVAIYMVNYKSIVGEKNLKIK</sequence>
<feature type="compositionally biased region" description="Low complexity" evidence="6">
    <location>
        <begin position="168"/>
        <end position="183"/>
    </location>
</feature>
<proteinExistence type="inferred from homology"/>
<protein>
    <recommendedName>
        <fullName evidence="8">EamA domain-containing protein</fullName>
    </recommendedName>
</protein>
<feature type="compositionally biased region" description="Basic residues" evidence="6">
    <location>
        <begin position="40"/>
        <end position="55"/>
    </location>
</feature>
<feature type="transmembrane region" description="Helical" evidence="7">
    <location>
        <begin position="306"/>
        <end position="338"/>
    </location>
</feature>
<dbReference type="PANTHER" id="PTHR32322">
    <property type="entry name" value="INNER MEMBRANE TRANSPORTER"/>
    <property type="match status" value="1"/>
</dbReference>
<feature type="transmembrane region" description="Helical" evidence="7">
    <location>
        <begin position="477"/>
        <end position="495"/>
    </location>
</feature>
<evidence type="ECO:0000256" key="3">
    <source>
        <dbReference type="ARBA" id="ARBA00022692"/>
    </source>
</evidence>
<dbReference type="PANTHER" id="PTHR32322:SF2">
    <property type="entry name" value="EAMA DOMAIN-CONTAINING PROTEIN"/>
    <property type="match status" value="1"/>
</dbReference>
<feature type="region of interest" description="Disordered" evidence="6">
    <location>
        <begin position="127"/>
        <end position="148"/>
    </location>
</feature>
<feature type="compositionally biased region" description="Pro residues" evidence="6">
    <location>
        <begin position="70"/>
        <end position="79"/>
    </location>
</feature>
<feature type="transmembrane region" description="Helical" evidence="7">
    <location>
        <begin position="266"/>
        <end position="285"/>
    </location>
</feature>
<reference evidence="9" key="1">
    <citation type="submission" date="2024-10" db="EMBL/GenBank/DDBJ databases">
        <authorList>
            <person name="Ryan C."/>
        </authorList>
    </citation>
    <scope>NUCLEOTIDE SEQUENCE [LARGE SCALE GENOMIC DNA]</scope>
</reference>
<dbReference type="InterPro" id="IPR000620">
    <property type="entry name" value="EamA_dom"/>
</dbReference>
<evidence type="ECO:0000256" key="6">
    <source>
        <dbReference type="SAM" id="MobiDB-lite"/>
    </source>
</evidence>
<feature type="transmembrane region" description="Helical" evidence="7">
    <location>
        <begin position="235"/>
        <end position="254"/>
    </location>
</feature>
<dbReference type="AlphaFoldDB" id="A0ABC8YFS6"/>
<keyword evidence="3 7" id="KW-0812">Transmembrane</keyword>
<gene>
    <name evidence="9" type="ORF">URODEC1_LOCUS33657</name>
</gene>
<keyword evidence="10" id="KW-1185">Reference proteome</keyword>
<dbReference type="Proteomes" id="UP001497457">
    <property type="component" value="Chromosome 16b"/>
</dbReference>
<keyword evidence="5 7" id="KW-0472">Membrane</keyword>
<keyword evidence="4 7" id="KW-1133">Transmembrane helix</keyword>
<feature type="transmembrane region" description="Helical" evidence="7">
    <location>
        <begin position="384"/>
        <end position="404"/>
    </location>
</feature>
<feature type="compositionally biased region" description="Low complexity" evidence="6">
    <location>
        <begin position="60"/>
        <end position="69"/>
    </location>
</feature>
<evidence type="ECO:0000256" key="2">
    <source>
        <dbReference type="ARBA" id="ARBA00007635"/>
    </source>
</evidence>
<organism evidence="9 10">
    <name type="scientific">Urochloa decumbens</name>
    <dbReference type="NCBI Taxonomy" id="240449"/>
    <lineage>
        <taxon>Eukaryota</taxon>
        <taxon>Viridiplantae</taxon>
        <taxon>Streptophyta</taxon>
        <taxon>Embryophyta</taxon>
        <taxon>Tracheophyta</taxon>
        <taxon>Spermatophyta</taxon>
        <taxon>Magnoliopsida</taxon>
        <taxon>Liliopsida</taxon>
        <taxon>Poales</taxon>
        <taxon>Poaceae</taxon>
        <taxon>PACMAD clade</taxon>
        <taxon>Panicoideae</taxon>
        <taxon>Panicodae</taxon>
        <taxon>Paniceae</taxon>
        <taxon>Melinidinae</taxon>
        <taxon>Urochloa</taxon>
    </lineage>
</organism>
<evidence type="ECO:0000256" key="4">
    <source>
        <dbReference type="ARBA" id="ARBA00022989"/>
    </source>
</evidence>
<evidence type="ECO:0000256" key="1">
    <source>
        <dbReference type="ARBA" id="ARBA00004141"/>
    </source>
</evidence>
<dbReference type="InterPro" id="IPR037185">
    <property type="entry name" value="EmrE-like"/>
</dbReference>
<feature type="region of interest" description="Disordered" evidence="6">
    <location>
        <begin position="166"/>
        <end position="190"/>
    </location>
</feature>
<evidence type="ECO:0000259" key="8">
    <source>
        <dbReference type="Pfam" id="PF00892"/>
    </source>
</evidence>
<accession>A0ABC8YFS6</accession>
<feature type="transmembrane region" description="Helical" evidence="7">
    <location>
        <begin position="424"/>
        <end position="442"/>
    </location>
</feature>
<evidence type="ECO:0000313" key="9">
    <source>
        <dbReference type="EMBL" id="CAL4942569.1"/>
    </source>
</evidence>
<evidence type="ECO:0000313" key="10">
    <source>
        <dbReference type="Proteomes" id="UP001497457"/>
    </source>
</evidence>
<comment type="subcellular location">
    <subcellularLocation>
        <location evidence="1">Membrane</location>
        <topology evidence="1">Multi-pass membrane protein</topology>
    </subcellularLocation>
</comment>